<feature type="domain" description="PD-(D/E)XK endonuclease-like" evidence="14">
    <location>
        <begin position="23"/>
        <end position="171"/>
    </location>
</feature>
<evidence type="ECO:0000256" key="6">
    <source>
        <dbReference type="ARBA" id="ARBA00022723"/>
    </source>
</evidence>
<keyword evidence="5 13" id="KW-0540">Nuclease</keyword>
<dbReference type="AlphaFoldDB" id="A0A1W2BZJ7"/>
<keyword evidence="12 13" id="KW-0464">Manganese</keyword>
<comment type="cofactor">
    <cofactor evidence="1">
        <name>[4Fe-4S] cluster</name>
        <dbReference type="ChEBI" id="CHEBI:49883"/>
    </cofactor>
</comment>
<dbReference type="EC" id="3.1.12.1" evidence="3 13"/>
<keyword evidence="9 13" id="KW-0408">Iron</keyword>
<evidence type="ECO:0000256" key="2">
    <source>
        <dbReference type="ARBA" id="ARBA00009189"/>
    </source>
</evidence>
<name>A0A1W2BZJ7_9BACT</name>
<proteinExistence type="inferred from homology"/>
<evidence type="ECO:0000259" key="14">
    <source>
        <dbReference type="Pfam" id="PF12705"/>
    </source>
</evidence>
<dbReference type="GO" id="GO:0051536">
    <property type="term" value="F:iron-sulfur cluster binding"/>
    <property type="evidence" value="ECO:0007669"/>
    <property type="project" value="UniProtKB-KW"/>
</dbReference>
<evidence type="ECO:0000256" key="4">
    <source>
        <dbReference type="ARBA" id="ARBA00020049"/>
    </source>
</evidence>
<dbReference type="Gene3D" id="3.90.320.10">
    <property type="match status" value="1"/>
</dbReference>
<organism evidence="15 16">
    <name type="scientific">Desulfocicer vacuolatum DSM 3385</name>
    <dbReference type="NCBI Taxonomy" id="1121400"/>
    <lineage>
        <taxon>Bacteria</taxon>
        <taxon>Pseudomonadati</taxon>
        <taxon>Thermodesulfobacteriota</taxon>
        <taxon>Desulfobacteria</taxon>
        <taxon>Desulfobacterales</taxon>
        <taxon>Desulfobacteraceae</taxon>
        <taxon>Desulfocicer</taxon>
    </lineage>
</organism>
<reference evidence="15 16" key="1">
    <citation type="submission" date="2017-04" db="EMBL/GenBank/DDBJ databases">
        <authorList>
            <person name="Afonso C.L."/>
            <person name="Miller P.J."/>
            <person name="Scott M.A."/>
            <person name="Spackman E."/>
            <person name="Goraichik I."/>
            <person name="Dimitrov K.M."/>
            <person name="Suarez D.L."/>
            <person name="Swayne D.E."/>
        </authorList>
    </citation>
    <scope>NUCLEOTIDE SEQUENCE [LARGE SCALE GENOMIC DNA]</scope>
    <source>
        <strain evidence="15 16">DSM 3385</strain>
    </source>
</reference>
<keyword evidence="16" id="KW-1185">Reference proteome</keyword>
<keyword evidence="11 13" id="KW-0051">Antiviral defense</keyword>
<keyword evidence="7 13" id="KW-0378">Hydrolase</keyword>
<gene>
    <name evidence="15" type="ORF">SAMN02746065_11032</name>
</gene>
<dbReference type="InterPro" id="IPR038726">
    <property type="entry name" value="PDDEXK_AddAB-type"/>
</dbReference>
<evidence type="ECO:0000256" key="11">
    <source>
        <dbReference type="ARBA" id="ARBA00023118"/>
    </source>
</evidence>
<keyword evidence="6 13" id="KW-0479">Metal-binding</keyword>
<evidence type="ECO:0000256" key="8">
    <source>
        <dbReference type="ARBA" id="ARBA00022839"/>
    </source>
</evidence>
<protein>
    <recommendedName>
        <fullName evidence="4 13">CRISPR-associated exonuclease Cas4</fullName>
        <ecNumber evidence="3 13">3.1.12.1</ecNumber>
    </recommendedName>
</protein>
<evidence type="ECO:0000256" key="10">
    <source>
        <dbReference type="ARBA" id="ARBA00023014"/>
    </source>
</evidence>
<dbReference type="InterPro" id="IPR011604">
    <property type="entry name" value="PDDEXK-like_dom_sf"/>
</dbReference>
<dbReference type="InterPro" id="IPR013343">
    <property type="entry name" value="CRISPR-assoc_prot_Cas4"/>
</dbReference>
<dbReference type="GO" id="GO:0004527">
    <property type="term" value="F:exonuclease activity"/>
    <property type="evidence" value="ECO:0007669"/>
    <property type="project" value="UniProtKB-KW"/>
</dbReference>
<sequence length="172" mass="20323">METLSIPQKEGNRFKVLKGREVHKQKTLINKSYLRKKLEVVEKQSNVYLSSAKYQLRGVIDEVLTFSDNTMAPLDFKYAEYKKINYKTHKIQALCYCLLIEDNFQKKANKAFIVYTRSKNKLIDLNFNDKDRKNLDKQIKEVINIIITGYYPKKTSSKKRCVDCCYRNICEN</sequence>
<dbReference type="InterPro" id="IPR051827">
    <property type="entry name" value="Cas4_exonuclease"/>
</dbReference>
<evidence type="ECO:0000256" key="7">
    <source>
        <dbReference type="ARBA" id="ARBA00022801"/>
    </source>
</evidence>
<dbReference type="PANTHER" id="PTHR36531">
    <property type="entry name" value="CRISPR-ASSOCIATED EXONUCLEASE CAS4"/>
    <property type="match status" value="1"/>
</dbReference>
<evidence type="ECO:0000256" key="9">
    <source>
        <dbReference type="ARBA" id="ARBA00023004"/>
    </source>
</evidence>
<accession>A0A1W2BZJ7</accession>
<keyword evidence="10 13" id="KW-0411">Iron-sulfur</keyword>
<evidence type="ECO:0000256" key="12">
    <source>
        <dbReference type="ARBA" id="ARBA00023211"/>
    </source>
</evidence>
<dbReference type="NCBIfam" id="TIGR00372">
    <property type="entry name" value="cas4"/>
    <property type="match status" value="1"/>
</dbReference>
<dbReference type="EMBL" id="FWXY01000010">
    <property type="protein sequence ID" value="SMC78415.1"/>
    <property type="molecule type" value="Genomic_DNA"/>
</dbReference>
<evidence type="ECO:0000313" key="15">
    <source>
        <dbReference type="EMBL" id="SMC78415.1"/>
    </source>
</evidence>
<comment type="cofactor">
    <cofactor evidence="13">
        <name>Mg(2+)</name>
        <dbReference type="ChEBI" id="CHEBI:18420"/>
    </cofactor>
    <cofactor evidence="13">
        <name>Mn(2+)</name>
        <dbReference type="ChEBI" id="CHEBI:29035"/>
    </cofactor>
    <text evidence="13">Mg(2+) or Mn(2+) required for ssDNA cleavage activity.</text>
</comment>
<evidence type="ECO:0000256" key="3">
    <source>
        <dbReference type="ARBA" id="ARBA00012768"/>
    </source>
</evidence>
<evidence type="ECO:0000256" key="5">
    <source>
        <dbReference type="ARBA" id="ARBA00022722"/>
    </source>
</evidence>
<dbReference type="Proteomes" id="UP000192418">
    <property type="component" value="Unassembled WGS sequence"/>
</dbReference>
<dbReference type="PANTHER" id="PTHR36531:SF6">
    <property type="entry name" value="DNA REPLICATION ATP-DEPENDENT HELICASE_NUCLEASE DNA2"/>
    <property type="match status" value="1"/>
</dbReference>
<dbReference type="GO" id="GO:0046872">
    <property type="term" value="F:metal ion binding"/>
    <property type="evidence" value="ECO:0007669"/>
    <property type="project" value="UniProtKB-KW"/>
</dbReference>
<evidence type="ECO:0000313" key="16">
    <source>
        <dbReference type="Proteomes" id="UP000192418"/>
    </source>
</evidence>
<comment type="function">
    <text evidence="13">CRISPR (clustered regularly interspaced short palindromic repeat) is an adaptive immune system that provides protection against mobile genetic elements (viruses, transposable elements and conjugative plasmids). CRISPR clusters contain sequences complementary to antecedent mobile elements and target invading nucleic acids. CRISPR clusters are transcribed and processed into CRISPR RNA (crRNA).</text>
</comment>
<evidence type="ECO:0000256" key="1">
    <source>
        <dbReference type="ARBA" id="ARBA00001966"/>
    </source>
</evidence>
<dbReference type="GO" id="GO:0051607">
    <property type="term" value="P:defense response to virus"/>
    <property type="evidence" value="ECO:0007669"/>
    <property type="project" value="UniProtKB-KW"/>
</dbReference>
<comment type="cofactor">
    <cofactor evidence="13">
        <name>iron-sulfur cluster</name>
        <dbReference type="ChEBI" id="CHEBI:30408"/>
    </cofactor>
</comment>
<dbReference type="Pfam" id="PF12705">
    <property type="entry name" value="PDDEXK_1"/>
    <property type="match status" value="1"/>
</dbReference>
<comment type="similarity">
    <text evidence="2 13">Belongs to the CRISPR-associated exonuclease Cas4 family.</text>
</comment>
<keyword evidence="8 13" id="KW-0269">Exonuclease</keyword>
<evidence type="ECO:0000256" key="13">
    <source>
        <dbReference type="RuleBase" id="RU365022"/>
    </source>
</evidence>
<dbReference type="STRING" id="1121400.SAMN02746065_11032"/>